<dbReference type="Proteomes" id="UP001479290">
    <property type="component" value="Unassembled WGS sequence"/>
</dbReference>
<reference evidence="1 2" key="1">
    <citation type="submission" date="2024-05" db="EMBL/GenBank/DDBJ databases">
        <title>A high-quality chromosomal-level genome assembly of Topmouth culter (Culter alburnus).</title>
        <authorList>
            <person name="Zhao H."/>
        </authorList>
    </citation>
    <scope>NUCLEOTIDE SEQUENCE [LARGE SCALE GENOMIC DNA]</scope>
    <source>
        <strain evidence="1">CATC2023</strain>
        <tissue evidence="1">Muscle</tissue>
    </source>
</reference>
<organism evidence="1 2">
    <name type="scientific">Culter alburnus</name>
    <name type="common">Topmouth culter</name>
    <dbReference type="NCBI Taxonomy" id="194366"/>
    <lineage>
        <taxon>Eukaryota</taxon>
        <taxon>Metazoa</taxon>
        <taxon>Chordata</taxon>
        <taxon>Craniata</taxon>
        <taxon>Vertebrata</taxon>
        <taxon>Euteleostomi</taxon>
        <taxon>Actinopterygii</taxon>
        <taxon>Neopterygii</taxon>
        <taxon>Teleostei</taxon>
        <taxon>Ostariophysi</taxon>
        <taxon>Cypriniformes</taxon>
        <taxon>Xenocyprididae</taxon>
        <taxon>Xenocypridinae</taxon>
        <taxon>Culter</taxon>
    </lineage>
</organism>
<evidence type="ECO:0000313" key="2">
    <source>
        <dbReference type="Proteomes" id="UP001479290"/>
    </source>
</evidence>
<comment type="caution">
    <text evidence="1">The sequence shown here is derived from an EMBL/GenBank/DDBJ whole genome shotgun (WGS) entry which is preliminary data.</text>
</comment>
<evidence type="ECO:0000313" key="1">
    <source>
        <dbReference type="EMBL" id="KAK9960266.1"/>
    </source>
</evidence>
<dbReference type="EMBL" id="JAWDJR010000017">
    <property type="protein sequence ID" value="KAK9960266.1"/>
    <property type="molecule type" value="Genomic_DNA"/>
</dbReference>
<gene>
    <name evidence="1" type="ORF">ABG768_010339</name>
</gene>
<accession>A0AAW1ZIK8</accession>
<dbReference type="Gene3D" id="3.30.70.1820">
    <property type="entry name" value="L1 transposable element, RRM domain"/>
    <property type="match status" value="1"/>
</dbReference>
<proteinExistence type="predicted"/>
<keyword evidence="2" id="KW-1185">Reference proteome</keyword>
<sequence>MDDQTQRFICFEKLIGANSLAIDKNKKDISELQSQVVYLKKENAILKSACEEHARYKRRWNLRLIGLPEKDDENVRETVIGILTRIVPMSAERLRDTVDTVHRLGKRESAPTSNNVSRVVIKDARVCKDLHISFKEDFSKEDRLARAKLWPLVQEARRRGKRAYLKEGYALIDNKRDPD</sequence>
<name>A0AAW1ZIK8_CULAL</name>
<protein>
    <submittedName>
        <fullName evidence="1">Uncharacterized protein</fullName>
    </submittedName>
</protein>
<dbReference type="AlphaFoldDB" id="A0AAW1ZIK8"/>